<evidence type="ECO:0000313" key="2">
    <source>
        <dbReference type="EMBL" id="KAH9304412.1"/>
    </source>
</evidence>
<evidence type="ECO:0000313" key="3">
    <source>
        <dbReference type="Proteomes" id="UP000824469"/>
    </source>
</evidence>
<proteinExistence type="predicted"/>
<dbReference type="Proteomes" id="UP000824469">
    <property type="component" value="Unassembled WGS sequence"/>
</dbReference>
<protein>
    <submittedName>
        <fullName evidence="1">Uncharacterized protein</fullName>
    </submittedName>
</protein>
<comment type="caution">
    <text evidence="1">The sequence shown here is derived from an EMBL/GenBank/DDBJ whole genome shotgun (WGS) entry which is preliminary data.</text>
</comment>
<gene>
    <name evidence="2" type="ORF">KI387_008816</name>
    <name evidence="1" type="ORF">KI387_038531</name>
</gene>
<dbReference type="EMBL" id="JAHRHJ020000008">
    <property type="protein sequence ID" value="KAH9304412.1"/>
    <property type="molecule type" value="Genomic_DNA"/>
</dbReference>
<sequence length="53" mass="5858">VCFDKTQSFSLETTEGEKNVEHACVMLGVLKVLVDILVSDMRNATDTNQEVAK</sequence>
<evidence type="ECO:0000313" key="1">
    <source>
        <dbReference type="EMBL" id="KAH9294943.1"/>
    </source>
</evidence>
<feature type="non-terminal residue" evidence="1">
    <location>
        <position position="1"/>
    </location>
</feature>
<dbReference type="EMBL" id="JAHRHJ020000011">
    <property type="protein sequence ID" value="KAH9294943.1"/>
    <property type="molecule type" value="Genomic_DNA"/>
</dbReference>
<feature type="non-terminal residue" evidence="1">
    <location>
        <position position="53"/>
    </location>
</feature>
<name>A0AA38C9R1_TAXCH</name>
<reference evidence="1 3" key="1">
    <citation type="journal article" date="2021" name="Nat. Plants">
        <title>The Taxus genome provides insights into paclitaxel biosynthesis.</title>
        <authorList>
            <person name="Xiong X."/>
            <person name="Gou J."/>
            <person name="Liao Q."/>
            <person name="Li Y."/>
            <person name="Zhou Q."/>
            <person name="Bi G."/>
            <person name="Li C."/>
            <person name="Du R."/>
            <person name="Wang X."/>
            <person name="Sun T."/>
            <person name="Guo L."/>
            <person name="Liang H."/>
            <person name="Lu P."/>
            <person name="Wu Y."/>
            <person name="Zhang Z."/>
            <person name="Ro D.K."/>
            <person name="Shang Y."/>
            <person name="Huang S."/>
            <person name="Yan J."/>
        </authorList>
    </citation>
    <scope>NUCLEOTIDE SEQUENCE [LARGE SCALE GENOMIC DNA]</scope>
    <source>
        <strain evidence="1">Ta-2019</strain>
    </source>
</reference>
<accession>A0AA38C9R1</accession>
<dbReference type="AlphaFoldDB" id="A0AA38C9R1"/>
<keyword evidence="3" id="KW-1185">Reference proteome</keyword>
<organism evidence="1 3">
    <name type="scientific">Taxus chinensis</name>
    <name type="common">Chinese yew</name>
    <name type="synonym">Taxus wallichiana var. chinensis</name>
    <dbReference type="NCBI Taxonomy" id="29808"/>
    <lineage>
        <taxon>Eukaryota</taxon>
        <taxon>Viridiplantae</taxon>
        <taxon>Streptophyta</taxon>
        <taxon>Embryophyta</taxon>
        <taxon>Tracheophyta</taxon>
        <taxon>Spermatophyta</taxon>
        <taxon>Pinopsida</taxon>
        <taxon>Pinidae</taxon>
        <taxon>Conifers II</taxon>
        <taxon>Cupressales</taxon>
        <taxon>Taxaceae</taxon>
        <taxon>Taxus</taxon>
    </lineage>
</organism>